<dbReference type="Gramene" id="KQL05871">
    <property type="protein sequence ID" value="KQL05871"/>
    <property type="gene ID" value="SETIT_005061mg"/>
</dbReference>
<dbReference type="Pfam" id="PF00646">
    <property type="entry name" value="F-box"/>
    <property type="match status" value="1"/>
</dbReference>
<proteinExistence type="predicted"/>
<dbReference type="PANTHER" id="PTHR32141">
    <property type="match status" value="1"/>
</dbReference>
<evidence type="ECO:0000259" key="1">
    <source>
        <dbReference type="PROSITE" id="PS50181"/>
    </source>
</evidence>
<dbReference type="Gene3D" id="3.80.10.10">
    <property type="entry name" value="Ribonuclease Inhibitor"/>
    <property type="match status" value="1"/>
</dbReference>
<dbReference type="InterPro" id="IPR055302">
    <property type="entry name" value="F-box_dom-containing"/>
</dbReference>
<protein>
    <recommendedName>
        <fullName evidence="1">F-box domain-containing protein</fullName>
    </recommendedName>
</protein>
<accession>K3XT06</accession>
<dbReference type="HOGENOM" id="CLU_023151_4_2_1"/>
<dbReference type="EnsemblPlants" id="KQL05871">
    <property type="protein sequence ID" value="KQL05871"/>
    <property type="gene ID" value="SETIT_005061mg"/>
</dbReference>
<reference evidence="3" key="1">
    <citation type="journal article" date="2012" name="Nat. Biotechnol.">
        <title>Reference genome sequence of the model plant Setaria.</title>
        <authorList>
            <person name="Bennetzen J.L."/>
            <person name="Schmutz J."/>
            <person name="Wang H."/>
            <person name="Percifield R."/>
            <person name="Hawkins J."/>
            <person name="Pontaroli A.C."/>
            <person name="Estep M."/>
            <person name="Feng L."/>
            <person name="Vaughn J.N."/>
            <person name="Grimwood J."/>
            <person name="Jenkins J."/>
            <person name="Barry K."/>
            <person name="Lindquist E."/>
            <person name="Hellsten U."/>
            <person name="Deshpande S."/>
            <person name="Wang X."/>
            <person name="Wu X."/>
            <person name="Mitros T."/>
            <person name="Triplett J."/>
            <person name="Yang X."/>
            <person name="Ye C.Y."/>
            <person name="Mauro-Herrera M."/>
            <person name="Wang L."/>
            <person name="Li P."/>
            <person name="Sharma M."/>
            <person name="Sharma R."/>
            <person name="Ronald P.C."/>
            <person name="Panaud O."/>
            <person name="Kellogg E.A."/>
            <person name="Brutnell T.P."/>
            <person name="Doust A.N."/>
            <person name="Tuskan G.A."/>
            <person name="Rokhsar D."/>
            <person name="Devos K.M."/>
        </authorList>
    </citation>
    <scope>NUCLEOTIDE SEQUENCE [LARGE SCALE GENOMIC DNA]</scope>
    <source>
        <strain evidence="3">cv. Yugu1</strain>
    </source>
</reference>
<dbReference type="InterPro" id="IPR053781">
    <property type="entry name" value="F-box_AtFBL13-like"/>
</dbReference>
<dbReference type="InterPro" id="IPR036047">
    <property type="entry name" value="F-box-like_dom_sf"/>
</dbReference>
<dbReference type="Pfam" id="PF24758">
    <property type="entry name" value="LRR_At5g56370"/>
    <property type="match status" value="1"/>
</dbReference>
<dbReference type="PANTHER" id="PTHR32141:SF141">
    <property type="entry name" value="FBD DOMAIN-CONTAINING PROTEIN"/>
    <property type="match status" value="1"/>
</dbReference>
<dbReference type="InterPro" id="IPR001810">
    <property type="entry name" value="F-box_dom"/>
</dbReference>
<dbReference type="SUPFAM" id="SSF81383">
    <property type="entry name" value="F-box domain"/>
    <property type="match status" value="1"/>
</dbReference>
<dbReference type="Proteomes" id="UP000004995">
    <property type="component" value="Unassembled WGS sequence"/>
</dbReference>
<dbReference type="EMBL" id="AGNK02003191">
    <property type="status" value="NOT_ANNOTATED_CDS"/>
    <property type="molecule type" value="Genomic_DNA"/>
</dbReference>
<dbReference type="SUPFAM" id="SSF52047">
    <property type="entry name" value="RNI-like"/>
    <property type="match status" value="1"/>
</dbReference>
<reference evidence="2" key="2">
    <citation type="submission" date="2018-08" db="UniProtKB">
        <authorList>
            <consortium name="EnsemblPlants"/>
        </authorList>
    </citation>
    <scope>IDENTIFICATION</scope>
    <source>
        <strain evidence="2">Yugu1</strain>
    </source>
</reference>
<dbReference type="PROSITE" id="PS50181">
    <property type="entry name" value="FBOX"/>
    <property type="match status" value="1"/>
</dbReference>
<evidence type="ECO:0000313" key="2">
    <source>
        <dbReference type="EnsemblPlants" id="KQL05871"/>
    </source>
</evidence>
<keyword evidence="3" id="KW-1185">Reference proteome</keyword>
<evidence type="ECO:0000313" key="3">
    <source>
        <dbReference type="Proteomes" id="UP000004995"/>
    </source>
</evidence>
<dbReference type="Gene3D" id="1.20.1280.50">
    <property type="match status" value="1"/>
</dbReference>
<dbReference type="OMA" id="NASPMCR"/>
<name>K3XT06_SETIT</name>
<dbReference type="CDD" id="cd22160">
    <property type="entry name" value="F-box_AtFBL13-like"/>
    <property type="match status" value="1"/>
</dbReference>
<dbReference type="InterPro" id="IPR055411">
    <property type="entry name" value="LRR_FXL15/At3g58940/PEG3-like"/>
</dbReference>
<organism evidence="2 3">
    <name type="scientific">Setaria italica</name>
    <name type="common">Foxtail millet</name>
    <name type="synonym">Panicum italicum</name>
    <dbReference type="NCBI Taxonomy" id="4555"/>
    <lineage>
        <taxon>Eukaryota</taxon>
        <taxon>Viridiplantae</taxon>
        <taxon>Streptophyta</taxon>
        <taxon>Embryophyta</taxon>
        <taxon>Tracheophyta</taxon>
        <taxon>Spermatophyta</taxon>
        <taxon>Magnoliopsida</taxon>
        <taxon>Liliopsida</taxon>
        <taxon>Poales</taxon>
        <taxon>Poaceae</taxon>
        <taxon>PACMAD clade</taxon>
        <taxon>Panicoideae</taxon>
        <taxon>Panicodae</taxon>
        <taxon>Paniceae</taxon>
        <taxon>Cenchrinae</taxon>
        <taxon>Setaria</taxon>
    </lineage>
</organism>
<dbReference type="InParanoid" id="K3XT06"/>
<dbReference type="eggNOG" id="ENOG502RRNF">
    <property type="taxonomic scope" value="Eukaryota"/>
</dbReference>
<sequence length="431" mass="48171">MDAVFNLSCSTRPTVTSTSTLAAAAGVGYDDGKDRISALPEDLLYDVVSRLPIRDAVHTTTLSNRWRDIWSSAPLVLFDQDIDIDPGPKRVSVVDSVLVSHRGPFRSVDLFSCDSKDHEPELARWTRILAERGVQDLVFIRPRVTVDMALPAAILRCDKLCRLHLGFWEFPDTTNLSNGVPNFPKLRELKVFGILMADGDLDRMLSSSPALEKLALDMSHRPPKHVRLLGQNLKCVISYGTIAVEVAVVEAPIVQGAPALKVLGYSDTRVHQLRFGDNDKVNKVQAGTNASPMCRVSSVKILAIKVNFFAEVQMLPSLLRCFPRIEVLHIESAVSDESDEDHIPEFYEELSPVECVQLYMKARWHSIKVLLGHLLDQEWASEACTVLLLRPAAKLVCSFDRAFDLSIEDPFLLNDGEELFSDIRRRQQDAN</sequence>
<dbReference type="AlphaFoldDB" id="K3XT06"/>
<dbReference type="InterPro" id="IPR032675">
    <property type="entry name" value="LRR_dom_sf"/>
</dbReference>
<feature type="domain" description="F-box" evidence="1">
    <location>
        <begin position="33"/>
        <end position="81"/>
    </location>
</feature>